<dbReference type="EMBL" id="OX465080">
    <property type="protein sequence ID" value="CAI9280719.1"/>
    <property type="molecule type" value="Genomic_DNA"/>
</dbReference>
<dbReference type="InterPro" id="IPR044796">
    <property type="entry name" value="MLN51_plant"/>
</dbReference>
<dbReference type="GO" id="GO:0003729">
    <property type="term" value="F:mRNA binding"/>
    <property type="evidence" value="ECO:0007669"/>
    <property type="project" value="InterPro"/>
</dbReference>
<feature type="transmembrane region" description="Helical" evidence="1">
    <location>
        <begin position="145"/>
        <end position="163"/>
    </location>
</feature>
<dbReference type="Proteomes" id="UP001177003">
    <property type="component" value="Chromosome 4"/>
</dbReference>
<accession>A0AA36E2B3</accession>
<keyword evidence="1" id="KW-0472">Membrane</keyword>
<dbReference type="AlphaFoldDB" id="A0AA36E2B3"/>
<gene>
    <name evidence="2" type="ORF">LSALG_LOCUS20455</name>
</gene>
<proteinExistence type="predicted"/>
<name>A0AA36E2B3_LACSI</name>
<organism evidence="2 3">
    <name type="scientific">Lactuca saligna</name>
    <name type="common">Willowleaf lettuce</name>
    <dbReference type="NCBI Taxonomy" id="75948"/>
    <lineage>
        <taxon>Eukaryota</taxon>
        <taxon>Viridiplantae</taxon>
        <taxon>Streptophyta</taxon>
        <taxon>Embryophyta</taxon>
        <taxon>Tracheophyta</taxon>
        <taxon>Spermatophyta</taxon>
        <taxon>Magnoliopsida</taxon>
        <taxon>eudicotyledons</taxon>
        <taxon>Gunneridae</taxon>
        <taxon>Pentapetalae</taxon>
        <taxon>asterids</taxon>
        <taxon>campanulids</taxon>
        <taxon>Asterales</taxon>
        <taxon>Asteraceae</taxon>
        <taxon>Cichorioideae</taxon>
        <taxon>Cichorieae</taxon>
        <taxon>Lactucinae</taxon>
        <taxon>Lactuca</taxon>
    </lineage>
</organism>
<feature type="transmembrane region" description="Helical" evidence="1">
    <location>
        <begin position="87"/>
        <end position="105"/>
    </location>
</feature>
<keyword evidence="1" id="KW-0812">Transmembrane</keyword>
<evidence type="ECO:0000313" key="3">
    <source>
        <dbReference type="Proteomes" id="UP001177003"/>
    </source>
</evidence>
<dbReference type="PANTHER" id="PTHR46837:SF5">
    <property type="entry name" value="PROTEIN MLN51 HOMOLOG"/>
    <property type="match status" value="1"/>
</dbReference>
<sequence length="170" mass="18707">MCSTDVTVVLVSWDFPWIIFNISACYPPLDEASIWRQTRGTATETLGAENKAKSTEKHPGGLGVPAIGMAFPGYVTQPNGMGNSEMTWLPILAGAAGAFGCFTLYHNGWCLSCYAIWPDLCIASYKLSWQPSTVVLDGHLLAKDIAYVFFCCYCGFGNIHAYWSKCMYLM</sequence>
<reference evidence="2" key="1">
    <citation type="submission" date="2023-04" db="EMBL/GenBank/DDBJ databases">
        <authorList>
            <person name="Vijverberg K."/>
            <person name="Xiong W."/>
            <person name="Schranz E."/>
        </authorList>
    </citation>
    <scope>NUCLEOTIDE SEQUENCE</scope>
</reference>
<dbReference type="GO" id="GO:0006397">
    <property type="term" value="P:mRNA processing"/>
    <property type="evidence" value="ECO:0007669"/>
    <property type="project" value="InterPro"/>
</dbReference>
<protein>
    <submittedName>
        <fullName evidence="2">Uncharacterized protein</fullName>
    </submittedName>
</protein>
<keyword evidence="3" id="KW-1185">Reference proteome</keyword>
<evidence type="ECO:0000313" key="2">
    <source>
        <dbReference type="EMBL" id="CAI9280719.1"/>
    </source>
</evidence>
<dbReference type="PANTHER" id="PTHR46837">
    <property type="entry name" value="PROTEIN MLN51 HOMOLOG"/>
    <property type="match status" value="1"/>
</dbReference>
<dbReference type="GO" id="GO:0035145">
    <property type="term" value="C:exon-exon junction complex"/>
    <property type="evidence" value="ECO:0007669"/>
    <property type="project" value="InterPro"/>
</dbReference>
<evidence type="ECO:0000256" key="1">
    <source>
        <dbReference type="SAM" id="Phobius"/>
    </source>
</evidence>
<keyword evidence="1" id="KW-1133">Transmembrane helix</keyword>